<dbReference type="Pfam" id="PF20148">
    <property type="entry name" value="DUF6531"/>
    <property type="match status" value="1"/>
</dbReference>
<dbReference type="EMBL" id="CP001928">
    <property type="protein sequence ID" value="ADI38289.1"/>
    <property type="molecule type" value="Genomic_DNA"/>
</dbReference>
<evidence type="ECO:0000259" key="1">
    <source>
        <dbReference type="Pfam" id="PF20148"/>
    </source>
</evidence>
<protein>
    <recommendedName>
        <fullName evidence="1">DUF6531 domain-containing protein</fullName>
    </recommendedName>
</protein>
<dbReference type="Proteomes" id="UP000001505">
    <property type="component" value="Chromosome"/>
</dbReference>
<keyword evidence="3" id="KW-1185">Reference proteome</keyword>
<dbReference type="InterPro" id="IPR045351">
    <property type="entry name" value="DUF6531"/>
</dbReference>
<accession>D6YVX8</accession>
<dbReference type="KEGG" id="wch:wcw_0928"/>
<feature type="domain" description="DUF6531" evidence="1">
    <location>
        <begin position="52"/>
        <end position="94"/>
    </location>
</feature>
<sequence>MTSKASFGSNLRLKRLLIFIFLPFLIYCDEENQVELLSDRFQAPSGIVAGCVNVVTGNYFLVETDLYVPGPVPIIYKRFYNSGNLGGGMLDPSCLSSIPGIH</sequence>
<evidence type="ECO:0000313" key="2">
    <source>
        <dbReference type="EMBL" id="ADI38289.1"/>
    </source>
</evidence>
<dbReference type="HOGENOM" id="CLU_2276317_0_0_0"/>
<evidence type="ECO:0000313" key="3">
    <source>
        <dbReference type="Proteomes" id="UP000001505"/>
    </source>
</evidence>
<name>D6YVX8_WADCW</name>
<gene>
    <name evidence="2" type="ordered locus">wcw_0928</name>
</gene>
<organism evidence="2 3">
    <name type="scientific">Waddlia chondrophila (strain ATCC VR-1470 / WSU 86-1044)</name>
    <dbReference type="NCBI Taxonomy" id="716544"/>
    <lineage>
        <taxon>Bacteria</taxon>
        <taxon>Pseudomonadati</taxon>
        <taxon>Chlamydiota</taxon>
        <taxon>Chlamydiia</taxon>
        <taxon>Parachlamydiales</taxon>
        <taxon>Waddliaceae</taxon>
        <taxon>Waddlia</taxon>
    </lineage>
</organism>
<dbReference type="AlphaFoldDB" id="D6YVX8"/>
<reference evidence="2 3" key="1">
    <citation type="journal article" date="2010" name="PLoS ONE">
        <title>The Waddlia genome: a window into chlamydial biology.</title>
        <authorList>
            <person name="Bertelli C."/>
            <person name="Collyn F."/>
            <person name="Croxatto A."/>
            <person name="Ruckert C."/>
            <person name="Polkinghorne A."/>
            <person name="Kebbi-Beghdadi C."/>
            <person name="Goesmann A."/>
            <person name="Vaughan L."/>
            <person name="Greub G."/>
        </authorList>
    </citation>
    <scope>NUCLEOTIDE SEQUENCE [LARGE SCALE GENOMIC DNA]</scope>
    <source>
        <strain evidence="3">ATCC VR-1470 / WSU 86-1044</strain>
    </source>
</reference>
<dbReference type="RefSeq" id="WP_013182003.1">
    <property type="nucleotide sequence ID" value="NC_014225.1"/>
</dbReference>
<proteinExistence type="predicted"/>
<dbReference type="eggNOG" id="COG3209">
    <property type="taxonomic scope" value="Bacteria"/>
</dbReference>